<gene>
    <name evidence="2" type="primary">AVEN_222593_1</name>
    <name evidence="2" type="ORF">CDAR_303671</name>
</gene>
<dbReference type="InterPro" id="IPR038717">
    <property type="entry name" value="Tc1-like_DDE_dom"/>
</dbReference>
<dbReference type="Pfam" id="PF13358">
    <property type="entry name" value="DDE_3"/>
    <property type="match status" value="1"/>
</dbReference>
<dbReference type="AlphaFoldDB" id="A0AAV4USB8"/>
<dbReference type="Proteomes" id="UP001054837">
    <property type="component" value="Unassembled WGS sequence"/>
</dbReference>
<dbReference type="InterPro" id="IPR036397">
    <property type="entry name" value="RNaseH_sf"/>
</dbReference>
<accession>A0AAV4USB8</accession>
<protein>
    <submittedName>
        <fullName evidence="2">DDE_3 domain-containing protein</fullName>
    </submittedName>
</protein>
<comment type="caution">
    <text evidence="2">The sequence shown here is derived from an EMBL/GenBank/DDBJ whole genome shotgun (WGS) entry which is preliminary data.</text>
</comment>
<name>A0AAV4USB8_9ARAC</name>
<sequence length="111" mass="13072">MVVRYRNEFLDPHFEIIYCRNCFVLKTLQSCFRFNNMGIVGNYLESDGIERMEWPAHSPDLNPIEDLWDVLGCAGYEYFPSPATLTELQIALQKNGDYLTLQWLITSWKAW</sequence>
<evidence type="ECO:0000313" key="3">
    <source>
        <dbReference type="Proteomes" id="UP001054837"/>
    </source>
</evidence>
<evidence type="ECO:0000313" key="2">
    <source>
        <dbReference type="EMBL" id="GIY60614.1"/>
    </source>
</evidence>
<dbReference type="Gene3D" id="3.30.420.10">
    <property type="entry name" value="Ribonuclease H-like superfamily/Ribonuclease H"/>
    <property type="match status" value="1"/>
</dbReference>
<organism evidence="2 3">
    <name type="scientific">Caerostris darwini</name>
    <dbReference type="NCBI Taxonomy" id="1538125"/>
    <lineage>
        <taxon>Eukaryota</taxon>
        <taxon>Metazoa</taxon>
        <taxon>Ecdysozoa</taxon>
        <taxon>Arthropoda</taxon>
        <taxon>Chelicerata</taxon>
        <taxon>Arachnida</taxon>
        <taxon>Araneae</taxon>
        <taxon>Araneomorphae</taxon>
        <taxon>Entelegynae</taxon>
        <taxon>Araneoidea</taxon>
        <taxon>Araneidae</taxon>
        <taxon>Caerostris</taxon>
    </lineage>
</organism>
<dbReference type="EMBL" id="BPLQ01011825">
    <property type="protein sequence ID" value="GIY60614.1"/>
    <property type="molecule type" value="Genomic_DNA"/>
</dbReference>
<reference evidence="2 3" key="1">
    <citation type="submission" date="2021-06" db="EMBL/GenBank/DDBJ databases">
        <title>Caerostris darwini draft genome.</title>
        <authorList>
            <person name="Kono N."/>
            <person name="Arakawa K."/>
        </authorList>
    </citation>
    <scope>NUCLEOTIDE SEQUENCE [LARGE SCALE GENOMIC DNA]</scope>
</reference>
<keyword evidence="3" id="KW-1185">Reference proteome</keyword>
<proteinExistence type="predicted"/>
<evidence type="ECO:0000259" key="1">
    <source>
        <dbReference type="Pfam" id="PF13358"/>
    </source>
</evidence>
<feature type="domain" description="Tc1-like transposase DDE" evidence="1">
    <location>
        <begin position="37"/>
        <end position="71"/>
    </location>
</feature>
<dbReference type="GO" id="GO:0003676">
    <property type="term" value="F:nucleic acid binding"/>
    <property type="evidence" value="ECO:0007669"/>
    <property type="project" value="InterPro"/>
</dbReference>